<feature type="coiled-coil region" evidence="1">
    <location>
        <begin position="60"/>
        <end position="102"/>
    </location>
</feature>
<name>Q1CQJ3_STRPC</name>
<proteinExistence type="predicted"/>
<dbReference type="EMBL" id="CP000259">
    <property type="protein sequence ID" value="ABF32651.1"/>
    <property type="molecule type" value="Genomic_DNA"/>
</dbReference>
<evidence type="ECO:0000256" key="1">
    <source>
        <dbReference type="SAM" id="Coils"/>
    </source>
</evidence>
<protein>
    <submittedName>
        <fullName evidence="3">Phage protein</fullName>
    </submittedName>
</protein>
<keyword evidence="2" id="KW-1133">Transmembrane helix</keyword>
<feature type="transmembrane region" description="Helical" evidence="2">
    <location>
        <begin position="12"/>
        <end position="32"/>
    </location>
</feature>
<dbReference type="HOGENOM" id="CLU_1814760_0_0_9"/>
<gene>
    <name evidence="3" type="ordered locus">MGAS9429_Spy1464</name>
</gene>
<dbReference type="KEGG" id="spk:MGAS9429_Spy1464"/>
<sequence>MLRFIMEKYNFWLTIATAVLPAAISAIISFLASRYKNRSDIESLEKKFNHEMTTIEKNHSNDLERLEKQYQHDFEAMEKNHFRELEKMKEAHTLELENIQKQSEAEVNNTVAQGLMTMLGSAMTPALSKYLEENDVFNQPPK</sequence>
<organism evidence="3 4">
    <name type="scientific">Streptococcus pyogenes serotype M12 (strain MGAS9429)</name>
    <dbReference type="NCBI Taxonomy" id="370551"/>
    <lineage>
        <taxon>Bacteria</taxon>
        <taxon>Bacillati</taxon>
        <taxon>Bacillota</taxon>
        <taxon>Bacilli</taxon>
        <taxon>Lactobacillales</taxon>
        <taxon>Streptococcaceae</taxon>
        <taxon>Streptococcus</taxon>
    </lineage>
</organism>
<evidence type="ECO:0000313" key="4">
    <source>
        <dbReference type="Proteomes" id="UP000002433"/>
    </source>
</evidence>
<dbReference type="AlphaFoldDB" id="Q1CQJ3"/>
<evidence type="ECO:0000256" key="2">
    <source>
        <dbReference type="SAM" id="Phobius"/>
    </source>
</evidence>
<dbReference type="Proteomes" id="UP000002433">
    <property type="component" value="Chromosome"/>
</dbReference>
<keyword evidence="1" id="KW-0175">Coiled coil</keyword>
<reference evidence="3 4" key="1">
    <citation type="journal article" date="2006" name="Proc. Natl. Acad. Sci. U.S.A.">
        <title>Molecular genetic anatomy of inter- and intraserotype variation in the human bacterial pathogen group A Streptococcus.</title>
        <authorList>
            <person name="Beres S.B."/>
            <person name="Richter E.W."/>
            <person name="Nagiec M.J."/>
            <person name="Sumby P."/>
            <person name="Porcella S.F."/>
            <person name="DeLeo F.R."/>
            <person name="Musser J.M."/>
        </authorList>
    </citation>
    <scope>NUCLEOTIDE SEQUENCE [LARGE SCALE GENOMIC DNA]</scope>
    <source>
        <strain evidence="3 4">MGAS9429</strain>
    </source>
</reference>
<accession>Q1CQJ3</accession>
<evidence type="ECO:0000313" key="3">
    <source>
        <dbReference type="EMBL" id="ABF32651.1"/>
    </source>
</evidence>
<keyword evidence="2" id="KW-0812">Transmembrane</keyword>
<keyword evidence="2" id="KW-0472">Membrane</keyword>